<dbReference type="OrthoDB" id="3034217at2"/>
<keyword evidence="4" id="KW-1185">Reference proteome</keyword>
<reference evidence="3 4" key="1">
    <citation type="submission" date="2018-09" db="EMBL/GenBank/DDBJ databases">
        <authorList>
            <person name="Zhu H."/>
        </authorList>
    </citation>
    <scope>NUCLEOTIDE SEQUENCE [LARGE SCALE GENOMIC DNA]</scope>
    <source>
        <strain evidence="3 4">K1S02-61</strain>
    </source>
</reference>
<evidence type="ECO:0000313" key="3">
    <source>
        <dbReference type="EMBL" id="RJG14886.1"/>
    </source>
</evidence>
<dbReference type="GO" id="GO:0046872">
    <property type="term" value="F:metal ion binding"/>
    <property type="evidence" value="ECO:0007669"/>
    <property type="project" value="TreeGrafter"/>
</dbReference>
<dbReference type="Gene3D" id="2.40.320.10">
    <property type="entry name" value="Hypothetical Protein Pfu-838710-001"/>
    <property type="match status" value="1"/>
</dbReference>
<dbReference type="InterPro" id="IPR033469">
    <property type="entry name" value="CYTH-like_dom_sf"/>
</dbReference>
<gene>
    <name evidence="3" type="ORF">D3872_15850</name>
</gene>
<dbReference type="PROSITE" id="PS51707">
    <property type="entry name" value="CYTH"/>
    <property type="match status" value="1"/>
</dbReference>
<protein>
    <submittedName>
        <fullName evidence="3">CHAD domain-containing protein</fullName>
    </submittedName>
</protein>
<dbReference type="CDD" id="cd07756">
    <property type="entry name" value="CYTH-like_Pase_CHAD"/>
    <property type="match status" value="1"/>
</dbReference>
<dbReference type="Pfam" id="PF05235">
    <property type="entry name" value="CHAD"/>
    <property type="match status" value="1"/>
</dbReference>
<dbReference type="PANTHER" id="PTHR39569:SF1">
    <property type="entry name" value="INORGANIC TRIPHOSPHATASE"/>
    <property type="match status" value="1"/>
</dbReference>
<dbReference type="EMBL" id="QYUP01000123">
    <property type="protein sequence ID" value="RJG14886.1"/>
    <property type="molecule type" value="Genomic_DNA"/>
</dbReference>
<dbReference type="Proteomes" id="UP000284006">
    <property type="component" value="Unassembled WGS sequence"/>
</dbReference>
<comment type="caution">
    <text evidence="3">The sequence shown here is derived from an EMBL/GenBank/DDBJ whole genome shotgun (WGS) entry which is preliminary data.</text>
</comment>
<dbReference type="AlphaFoldDB" id="A0A418XR45"/>
<sequence length="524" mass="56969">MVARALEWTAAPLAGVPMEIELKLLLEPADADALRRHPMLAQYAAAPAREQQLSDTYYDTPAQDFRQGGAGLRVRRVGTEWIQTLKGGGDAGAGLHRRQEWESAVVGPEPDLAALRKLVGRKDACGDLLRAPGTAARLAPVFRTEVTRTVWDLVLPGGDTVELALDQGKLEAGGATAAVSEIELELKSGDAVRLFDFALALQQQVHLRVASSSKAERGYALGQALPHQPVKASPVKLSRKDSVEKAFRTIAANCVAQIHANSAGVADAYDEESLHQMRVGLRRLRSARGVFGKVLQLPPALSAELDWLAYELGHARDWDVMAGSTLPSIEDGMPPCRMLSDVIHAARETGQGARAAATDAARSQRYTRLMLSLGRWLYGKGWRQQVPARARLDVPARRVAATVLRRADNKLRKRGKALAGGTPEARHRTRIAAKKMRYASEFFASLYSGKQVKSFVKALTGLQDELGLLNDAVVAETLLAKVEDAHPGLAGPLAMVRTALRQRADDTTQAQKAWKRFAKARLPR</sequence>
<dbReference type="SMART" id="SM00880">
    <property type="entry name" value="CHAD"/>
    <property type="match status" value="1"/>
</dbReference>
<dbReference type="SMART" id="SM01118">
    <property type="entry name" value="CYTH"/>
    <property type="match status" value="1"/>
</dbReference>
<evidence type="ECO:0000313" key="4">
    <source>
        <dbReference type="Proteomes" id="UP000284006"/>
    </source>
</evidence>
<dbReference type="InterPro" id="IPR038186">
    <property type="entry name" value="CHAD_dom_sf"/>
</dbReference>
<evidence type="ECO:0000259" key="2">
    <source>
        <dbReference type="PROSITE" id="PS51708"/>
    </source>
</evidence>
<feature type="domain" description="CHAD" evidence="2">
    <location>
        <begin position="240"/>
        <end position="519"/>
    </location>
</feature>
<name>A0A418XR45_9BURK</name>
<dbReference type="GO" id="GO:0050355">
    <property type="term" value="F:inorganic triphosphate phosphatase activity"/>
    <property type="evidence" value="ECO:0007669"/>
    <property type="project" value="InterPro"/>
</dbReference>
<dbReference type="Gene3D" id="1.40.20.10">
    <property type="entry name" value="CHAD domain"/>
    <property type="match status" value="1"/>
</dbReference>
<dbReference type="InterPro" id="IPR039013">
    <property type="entry name" value="YgiF"/>
</dbReference>
<evidence type="ECO:0000259" key="1">
    <source>
        <dbReference type="PROSITE" id="PS51707"/>
    </source>
</evidence>
<dbReference type="PANTHER" id="PTHR39569">
    <property type="entry name" value="INORGANIC TRIPHOSPHATASE"/>
    <property type="match status" value="1"/>
</dbReference>
<organism evidence="3 4">
    <name type="scientific">Massilia cavernae</name>
    <dbReference type="NCBI Taxonomy" id="2320864"/>
    <lineage>
        <taxon>Bacteria</taxon>
        <taxon>Pseudomonadati</taxon>
        <taxon>Pseudomonadota</taxon>
        <taxon>Betaproteobacteria</taxon>
        <taxon>Burkholderiales</taxon>
        <taxon>Oxalobacteraceae</taxon>
        <taxon>Telluria group</taxon>
        <taxon>Massilia</taxon>
    </lineage>
</organism>
<feature type="domain" description="CYTH" evidence="1">
    <location>
        <begin position="17"/>
        <end position="225"/>
    </location>
</feature>
<dbReference type="InterPro" id="IPR007899">
    <property type="entry name" value="CHAD_dom"/>
</dbReference>
<dbReference type="SUPFAM" id="SSF55154">
    <property type="entry name" value="CYTH-like phosphatases"/>
    <property type="match status" value="1"/>
</dbReference>
<proteinExistence type="predicted"/>
<dbReference type="Pfam" id="PF01928">
    <property type="entry name" value="CYTH"/>
    <property type="match status" value="1"/>
</dbReference>
<dbReference type="InterPro" id="IPR023577">
    <property type="entry name" value="CYTH_domain"/>
</dbReference>
<dbReference type="PROSITE" id="PS51708">
    <property type="entry name" value="CHAD"/>
    <property type="match status" value="1"/>
</dbReference>
<accession>A0A418XR45</accession>